<evidence type="ECO:0000313" key="1">
    <source>
        <dbReference type="EMBL" id="QEG11945.1"/>
    </source>
</evidence>
<dbReference type="Proteomes" id="UP000322242">
    <property type="component" value="Segment"/>
</dbReference>
<sequence length="111" mass="12647">MLKAPRGLLLLLLHRNEASKKENIMSNVHILTKETSKIMSLIYKAQKCRRDSKSSNIAGVRAYGEYLGVMACDINLICDAIMESKKADLFEMLEELAIWFRKMDKIAQGIK</sequence>
<evidence type="ECO:0000313" key="2">
    <source>
        <dbReference type="Proteomes" id="UP000322242"/>
    </source>
</evidence>
<keyword evidence="2" id="KW-1185">Reference proteome</keyword>
<organism evidence="1 2">
    <name type="scientific">Klebsiella phage vB_KpnS_Domnhall</name>
    <dbReference type="NCBI Taxonomy" id="2591369"/>
    <lineage>
        <taxon>Viruses</taxon>
        <taxon>Duplodnaviria</taxon>
        <taxon>Heunggongvirae</taxon>
        <taxon>Uroviricota</taxon>
        <taxon>Caudoviricetes</taxon>
        <taxon>Drexlerviridae</taxon>
        <taxon>Webervirus</taxon>
        <taxon>Webervirus domnhall</taxon>
    </lineage>
</organism>
<gene>
    <name evidence="1" type="ORF">DOMN_54</name>
</gene>
<accession>A0A5B9NGA5</accession>
<proteinExistence type="predicted"/>
<name>A0A5B9NGA5_9CAUD</name>
<dbReference type="EMBL" id="MN013075">
    <property type="protein sequence ID" value="QEG11945.1"/>
    <property type="molecule type" value="Genomic_DNA"/>
</dbReference>
<protein>
    <submittedName>
        <fullName evidence="1">Uncharacterized protein</fullName>
    </submittedName>
</protein>
<reference evidence="1 2" key="1">
    <citation type="submission" date="2019-04" db="EMBL/GenBank/DDBJ databases">
        <authorList>
            <person name="Sirrine M.R."/>
            <person name="Thurgood T.L."/>
            <person name="Sharma R."/>
            <person name="Wilkey A."/>
            <person name="Kruger J.L."/>
            <person name="Arens D.K."/>
            <person name="Thompson D.W."/>
            <person name="Casjens S."/>
            <person name="Grose J.H."/>
        </authorList>
    </citation>
    <scope>NUCLEOTIDE SEQUENCE [LARGE SCALE GENOMIC DNA]</scope>
</reference>